<comment type="caution">
    <text evidence="2">The sequence shown here is derived from an EMBL/GenBank/DDBJ whole genome shotgun (WGS) entry which is preliminary data.</text>
</comment>
<dbReference type="EMBL" id="LIAE01007396">
    <property type="protein sequence ID" value="PAV79590.1"/>
    <property type="molecule type" value="Genomic_DNA"/>
</dbReference>
<organism evidence="2 3">
    <name type="scientific">Diploscapter pachys</name>
    <dbReference type="NCBI Taxonomy" id="2018661"/>
    <lineage>
        <taxon>Eukaryota</taxon>
        <taxon>Metazoa</taxon>
        <taxon>Ecdysozoa</taxon>
        <taxon>Nematoda</taxon>
        <taxon>Chromadorea</taxon>
        <taxon>Rhabditida</taxon>
        <taxon>Rhabditina</taxon>
        <taxon>Rhabditomorpha</taxon>
        <taxon>Rhabditoidea</taxon>
        <taxon>Rhabditidae</taxon>
        <taxon>Diploscapter</taxon>
    </lineage>
</organism>
<reference evidence="2 3" key="1">
    <citation type="journal article" date="2017" name="Curr. Biol.">
        <title>Genome architecture and evolution of a unichromosomal asexual nematode.</title>
        <authorList>
            <person name="Fradin H."/>
            <person name="Zegar C."/>
            <person name="Gutwein M."/>
            <person name="Lucas J."/>
            <person name="Kovtun M."/>
            <person name="Corcoran D."/>
            <person name="Baugh L.R."/>
            <person name="Kiontke K."/>
            <person name="Gunsalus K."/>
            <person name="Fitch D.H."/>
            <person name="Piano F."/>
        </authorList>
    </citation>
    <scope>NUCLEOTIDE SEQUENCE [LARGE SCALE GENOMIC DNA]</scope>
    <source>
        <strain evidence="2">PF1309</strain>
    </source>
</reference>
<evidence type="ECO:0000313" key="2">
    <source>
        <dbReference type="EMBL" id="PAV79590.1"/>
    </source>
</evidence>
<accession>A0A2A2L0A2</accession>
<dbReference type="Proteomes" id="UP000218231">
    <property type="component" value="Unassembled WGS sequence"/>
</dbReference>
<dbReference type="AlphaFoldDB" id="A0A2A2L0A2"/>
<evidence type="ECO:0000313" key="3">
    <source>
        <dbReference type="Proteomes" id="UP000218231"/>
    </source>
</evidence>
<feature type="compositionally biased region" description="Basic and acidic residues" evidence="1">
    <location>
        <begin position="64"/>
        <end position="82"/>
    </location>
</feature>
<gene>
    <name evidence="2" type="ORF">WR25_23993</name>
</gene>
<proteinExistence type="predicted"/>
<feature type="region of interest" description="Disordered" evidence="1">
    <location>
        <begin position="64"/>
        <end position="108"/>
    </location>
</feature>
<evidence type="ECO:0000256" key="1">
    <source>
        <dbReference type="SAM" id="MobiDB-lite"/>
    </source>
</evidence>
<sequence length="108" mass="12751">MKYFNPLPILYERRRKCKHPYKFDISSSLLNIWTSLTQKAQSSEAVEIVEWEMGMALSVVIEVPEQKEGEERKEREEGRGIVDEEGDDKEMQKRVNPIAQRRKMCNPH</sequence>
<keyword evidence="3" id="KW-1185">Reference proteome</keyword>
<protein>
    <submittedName>
        <fullName evidence="2">Uncharacterized protein</fullName>
    </submittedName>
</protein>
<name>A0A2A2L0A2_9BILA</name>